<evidence type="ECO:0000313" key="2">
    <source>
        <dbReference type="EMBL" id="CAC5425719.1"/>
    </source>
</evidence>
<evidence type="ECO:0000313" key="3">
    <source>
        <dbReference type="Proteomes" id="UP000507470"/>
    </source>
</evidence>
<evidence type="ECO:0008006" key="4">
    <source>
        <dbReference type="Google" id="ProtNLM"/>
    </source>
</evidence>
<sequence>MRLRYYSQLKAYYRSNMVRKVIRIIEASEVKLIANGLARKLTLIDAVHLLKKSWSCVITVTIINCFKKSGFGVPDLNLQEEQSGDDRTTLIPPEMTDAEFQHFVDMDLDLQATGMPTQEDICNSILVERAEARGDIEPGDSDDEEIHPAVPNFIRPPECTVNNSSRFGVQ</sequence>
<dbReference type="OrthoDB" id="6157693at2759"/>
<feature type="region of interest" description="Disordered" evidence="1">
    <location>
        <begin position="135"/>
        <end position="170"/>
    </location>
</feature>
<feature type="compositionally biased region" description="Polar residues" evidence="1">
    <location>
        <begin position="160"/>
        <end position="170"/>
    </location>
</feature>
<keyword evidence="3" id="KW-1185">Reference proteome</keyword>
<dbReference type="EMBL" id="CACVKT020010283">
    <property type="protein sequence ID" value="CAC5425719.1"/>
    <property type="molecule type" value="Genomic_DNA"/>
</dbReference>
<proteinExistence type="predicted"/>
<organism evidence="2 3">
    <name type="scientific">Mytilus coruscus</name>
    <name type="common">Sea mussel</name>
    <dbReference type="NCBI Taxonomy" id="42192"/>
    <lineage>
        <taxon>Eukaryota</taxon>
        <taxon>Metazoa</taxon>
        <taxon>Spiralia</taxon>
        <taxon>Lophotrochozoa</taxon>
        <taxon>Mollusca</taxon>
        <taxon>Bivalvia</taxon>
        <taxon>Autobranchia</taxon>
        <taxon>Pteriomorphia</taxon>
        <taxon>Mytilida</taxon>
        <taxon>Mytiloidea</taxon>
        <taxon>Mytilidae</taxon>
        <taxon>Mytilinae</taxon>
        <taxon>Mytilus</taxon>
    </lineage>
</organism>
<protein>
    <recommendedName>
        <fullName evidence="4">DDE-1 domain-containing protein</fullName>
    </recommendedName>
</protein>
<dbReference type="Proteomes" id="UP000507470">
    <property type="component" value="Unassembled WGS sequence"/>
</dbReference>
<accession>A0A6J8EYI1</accession>
<reference evidence="2 3" key="1">
    <citation type="submission" date="2020-06" db="EMBL/GenBank/DDBJ databases">
        <authorList>
            <person name="Li R."/>
            <person name="Bekaert M."/>
        </authorList>
    </citation>
    <scope>NUCLEOTIDE SEQUENCE [LARGE SCALE GENOMIC DNA]</scope>
    <source>
        <strain evidence="3">wild</strain>
    </source>
</reference>
<evidence type="ECO:0000256" key="1">
    <source>
        <dbReference type="SAM" id="MobiDB-lite"/>
    </source>
</evidence>
<gene>
    <name evidence="2" type="ORF">MCOR_57510</name>
</gene>
<name>A0A6J8EYI1_MYTCO</name>
<dbReference type="AlphaFoldDB" id="A0A6J8EYI1"/>